<keyword evidence="2" id="KW-0808">Transferase</keyword>
<feature type="domain" description="Methyltransferase type 12" evidence="1">
    <location>
        <begin position="79"/>
        <end position="175"/>
    </location>
</feature>
<dbReference type="SUPFAM" id="SSF53335">
    <property type="entry name" value="S-adenosyl-L-methionine-dependent methyltransferases"/>
    <property type="match status" value="1"/>
</dbReference>
<dbReference type="InterPro" id="IPR013217">
    <property type="entry name" value="Methyltransf_12"/>
</dbReference>
<proteinExistence type="predicted"/>
<accession>A0A3S5Y1R6</accession>
<dbReference type="EMBL" id="FN563149">
    <property type="protein sequence ID" value="CBH46490.1"/>
    <property type="molecule type" value="Genomic_DNA"/>
</dbReference>
<evidence type="ECO:0000259" key="1">
    <source>
        <dbReference type="Pfam" id="PF08242"/>
    </source>
</evidence>
<dbReference type="InterPro" id="IPR029063">
    <property type="entry name" value="SAM-dependent_MTases_sf"/>
</dbReference>
<reference evidence="2" key="1">
    <citation type="journal article" date="2010" name="PLoS Genet.">
        <title>The genome of a pathogenic rhodococcus: cooptive virulence underpinned by key gene acquisitions.</title>
        <authorList>
            <person name="Letek M."/>
            <person name="Gonzalez P."/>
            <person name="Macarthur I."/>
            <person name="Rodriguez H."/>
            <person name="Freeman T.C."/>
            <person name="Valero-Rello A."/>
            <person name="Blanco M."/>
            <person name="Buckley T."/>
            <person name="Cherevach I."/>
            <person name="Fahey R."/>
            <person name="Hapeshi A."/>
            <person name="Holdstock J."/>
            <person name="Leadon D."/>
            <person name="Navas J."/>
            <person name="Ocampo A."/>
            <person name="Quail M.A."/>
            <person name="Sanders M."/>
            <person name="Scortti M.M."/>
            <person name="Prescott J.F."/>
            <person name="Fogarty U."/>
            <person name="Meijer W.G."/>
            <person name="Parkhill J."/>
            <person name="Bentley S.D."/>
            <person name="Vazquez-Boland J.A."/>
        </authorList>
    </citation>
    <scope>NUCLEOTIDE SEQUENCE [LARGE SCALE GENOMIC DNA]</scope>
    <source>
        <strain evidence="2 3">103S</strain>
    </source>
</reference>
<dbReference type="Gene3D" id="3.40.50.150">
    <property type="entry name" value="Vaccinia Virus protein VP39"/>
    <property type="match status" value="1"/>
</dbReference>
<evidence type="ECO:0000313" key="3">
    <source>
        <dbReference type="Proteomes" id="UP000006892"/>
    </source>
</evidence>
<dbReference type="KEGG" id="req:REQ_03510"/>
<gene>
    <name evidence="2" type="ordered locus">REQ_03510</name>
</gene>
<dbReference type="Proteomes" id="UP001154400">
    <property type="component" value="Chromosome"/>
</dbReference>
<name>A0A3S5Y1R6_RHOH1</name>
<protein>
    <submittedName>
        <fullName evidence="2">SAM dependent methyltransferase</fullName>
    </submittedName>
</protein>
<sequence length="293" mass="32248">MVHTGDRELPRGSVMHIADAIAANRANWNERADVHASSQMYDVDGFLADPERISIVVRNDLSVLEPHLSGTGIRGRSLLHLQCHIGTDTISWARLGAVDVHGVDLSPNSLRHASRIAVADGREIRWLEGDVRFASSLVDRSFDVVVTSVGTIAWLPELGDWARSIHDLLVPGGVFMIRDDHPILGAMDHEPWSICDDYLGGDGYRSYDDSGSYTENSAGRISQVTNYEWRHDLGEVVGALLDAGLVIEALAELPYMDWPAFEDLVPCPRGWELRQGAPRIPLSFAVVARRPAA</sequence>
<dbReference type="Pfam" id="PF08242">
    <property type="entry name" value="Methyltransf_12"/>
    <property type="match status" value="1"/>
</dbReference>
<organism evidence="2">
    <name type="scientific">Rhodococcus hoagii (strain 103S)</name>
    <name type="common">Rhodococcus equi</name>
    <dbReference type="NCBI Taxonomy" id="685727"/>
    <lineage>
        <taxon>Bacteria</taxon>
        <taxon>Bacillati</taxon>
        <taxon>Actinomycetota</taxon>
        <taxon>Actinomycetes</taxon>
        <taxon>Mycobacteriales</taxon>
        <taxon>Nocardiaceae</taxon>
        <taxon>Prescottella</taxon>
    </lineage>
</organism>
<evidence type="ECO:0000313" key="2">
    <source>
        <dbReference type="EMBL" id="CBH46490.1"/>
    </source>
</evidence>
<dbReference type="CDD" id="cd02440">
    <property type="entry name" value="AdoMet_MTases"/>
    <property type="match status" value="1"/>
</dbReference>
<dbReference type="GO" id="GO:0008168">
    <property type="term" value="F:methyltransferase activity"/>
    <property type="evidence" value="ECO:0007669"/>
    <property type="project" value="UniProtKB-KW"/>
</dbReference>
<keyword evidence="2" id="KW-0489">Methyltransferase</keyword>
<dbReference type="GO" id="GO:0032259">
    <property type="term" value="P:methylation"/>
    <property type="evidence" value="ECO:0007669"/>
    <property type="project" value="UniProtKB-KW"/>
</dbReference>
<dbReference type="AlphaFoldDB" id="A0A3S5Y1R6"/>